<dbReference type="FunFam" id="3.40.640.10:FF:000004">
    <property type="entry name" value="Acetylornithine aminotransferase"/>
    <property type="match status" value="1"/>
</dbReference>
<keyword evidence="5 6" id="KW-0663">Pyridoxal phosphate</keyword>
<dbReference type="InterPro" id="IPR015421">
    <property type="entry name" value="PyrdxlP-dep_Trfase_major"/>
</dbReference>
<dbReference type="EMBL" id="CP008947">
    <property type="protein sequence ID" value="AII10180.1"/>
    <property type="molecule type" value="Genomic_DNA"/>
</dbReference>
<feature type="modified residue" description="N6-(pyridoxal phosphate)lysine" evidence="6">
    <location>
        <position position="247"/>
    </location>
</feature>
<feature type="binding site" evidence="6">
    <location>
        <position position="136"/>
    </location>
    <ligand>
        <name>N(2)-acetyl-L-ornithine</name>
        <dbReference type="ChEBI" id="CHEBI:57805"/>
    </ligand>
</feature>
<dbReference type="RefSeq" id="WP_112300732.1">
    <property type="nucleotide sequence ID" value="NZ_CP008947.1"/>
</dbReference>
<feature type="binding site" evidence="6">
    <location>
        <begin position="107"/>
        <end position="108"/>
    </location>
    <ligand>
        <name>pyridoxal 5'-phosphate</name>
        <dbReference type="ChEBI" id="CHEBI:597326"/>
    </ligand>
</feature>
<comment type="catalytic activity">
    <reaction evidence="6">
        <text>N(2)-acetyl-L-ornithine + 2-oxoglutarate = N-acetyl-L-glutamate 5-semialdehyde + L-glutamate</text>
        <dbReference type="Rhea" id="RHEA:18049"/>
        <dbReference type="ChEBI" id="CHEBI:16810"/>
        <dbReference type="ChEBI" id="CHEBI:29123"/>
        <dbReference type="ChEBI" id="CHEBI:29985"/>
        <dbReference type="ChEBI" id="CHEBI:57805"/>
        <dbReference type="EC" id="2.6.1.11"/>
    </reaction>
</comment>
<comment type="miscellaneous">
    <text evidence="6">May also have succinyldiaminopimelate aminotransferase activity, thus carrying out the corresponding step in lysine biosynthesis.</text>
</comment>
<dbReference type="InterPro" id="IPR005814">
    <property type="entry name" value="Aminotrans_3"/>
</dbReference>
<feature type="binding site" evidence="6">
    <location>
        <position position="133"/>
    </location>
    <ligand>
        <name>pyridoxal 5'-phosphate</name>
        <dbReference type="ChEBI" id="CHEBI:597326"/>
    </ligand>
</feature>
<dbReference type="Proteomes" id="UP000028488">
    <property type="component" value="Chromosome"/>
</dbReference>
<dbReference type="CDD" id="cd00610">
    <property type="entry name" value="OAT_like"/>
    <property type="match status" value="1"/>
</dbReference>
<dbReference type="GO" id="GO:0030170">
    <property type="term" value="F:pyridoxal phosphate binding"/>
    <property type="evidence" value="ECO:0007669"/>
    <property type="project" value="InterPro"/>
</dbReference>
<comment type="subcellular location">
    <subcellularLocation>
        <location evidence="6">Cytoplasm</location>
    </subcellularLocation>
</comment>
<dbReference type="InterPro" id="IPR015422">
    <property type="entry name" value="PyrdxlP-dep_Trfase_small"/>
</dbReference>
<dbReference type="AlphaFoldDB" id="A0A076EVS2"/>
<dbReference type="NCBIfam" id="NF002325">
    <property type="entry name" value="PRK01278.1"/>
    <property type="match status" value="1"/>
</dbReference>
<dbReference type="NCBIfam" id="NF002874">
    <property type="entry name" value="PRK03244.1"/>
    <property type="match status" value="1"/>
</dbReference>
<feature type="binding site" evidence="6">
    <location>
        <position position="276"/>
    </location>
    <ligand>
        <name>pyridoxal 5'-phosphate</name>
        <dbReference type="ChEBI" id="CHEBI:597326"/>
    </ligand>
</feature>
<evidence type="ECO:0000256" key="1">
    <source>
        <dbReference type="ARBA" id="ARBA00022571"/>
    </source>
</evidence>
<evidence type="ECO:0000313" key="8">
    <source>
        <dbReference type="Proteomes" id="UP000028488"/>
    </source>
</evidence>
<comment type="pathway">
    <text evidence="6">Amino-acid biosynthesis; L-arginine biosynthesis; N(2)-acetyl-L-ornithine from L-glutamate: step 4/4.</text>
</comment>
<comment type="similarity">
    <text evidence="6">Belongs to the class-III pyridoxal-phosphate-dependent aminotransferase family. ArgD subfamily.</text>
</comment>
<proteinExistence type="inferred from homology"/>
<comment type="subunit">
    <text evidence="6">Homodimer.</text>
</comment>
<evidence type="ECO:0000256" key="2">
    <source>
        <dbReference type="ARBA" id="ARBA00022576"/>
    </source>
</evidence>
<dbReference type="InterPro" id="IPR004636">
    <property type="entry name" value="AcOrn/SuccOrn_fam"/>
</dbReference>
<dbReference type="PROSITE" id="PS00600">
    <property type="entry name" value="AA_TRANSFER_CLASS_3"/>
    <property type="match status" value="1"/>
</dbReference>
<gene>
    <name evidence="6" type="primary">argD</name>
    <name evidence="7" type="ORF">EP51_38235</name>
</gene>
<feature type="binding site" evidence="6">
    <location>
        <begin position="218"/>
        <end position="221"/>
    </location>
    <ligand>
        <name>pyridoxal 5'-phosphate</name>
        <dbReference type="ChEBI" id="CHEBI:597326"/>
    </ligand>
</feature>
<dbReference type="PANTHER" id="PTHR11986">
    <property type="entry name" value="AMINOTRANSFERASE CLASS III"/>
    <property type="match status" value="1"/>
</dbReference>
<dbReference type="Gene3D" id="3.90.1150.10">
    <property type="entry name" value="Aspartate Aminotransferase, domain 1"/>
    <property type="match status" value="1"/>
</dbReference>
<name>A0A076EVS2_RHOOP</name>
<organism evidence="7 8">
    <name type="scientific">Rhodococcus opacus</name>
    <name type="common">Nocardia opaca</name>
    <dbReference type="NCBI Taxonomy" id="37919"/>
    <lineage>
        <taxon>Bacteria</taxon>
        <taxon>Bacillati</taxon>
        <taxon>Actinomycetota</taxon>
        <taxon>Actinomycetes</taxon>
        <taxon>Mycobacteriales</taxon>
        <taxon>Nocardiaceae</taxon>
        <taxon>Rhodococcus</taxon>
    </lineage>
</organism>
<protein>
    <recommendedName>
        <fullName evidence="6">Acetylornithine aminotransferase</fullName>
        <shortName evidence="6">ACOAT</shortName>
        <ecNumber evidence="6">2.6.1.11</ecNumber>
    </recommendedName>
</protein>
<dbReference type="GO" id="GO:0003992">
    <property type="term" value="F:N2-acetyl-L-ornithine:2-oxoglutarate 5-aminotransferase activity"/>
    <property type="evidence" value="ECO:0007669"/>
    <property type="project" value="UniProtKB-UniRule"/>
</dbReference>
<dbReference type="GO" id="GO:0006526">
    <property type="term" value="P:L-arginine biosynthetic process"/>
    <property type="evidence" value="ECO:0007669"/>
    <property type="project" value="UniProtKB-UniRule"/>
</dbReference>
<dbReference type="PANTHER" id="PTHR11986:SF79">
    <property type="entry name" value="ACETYLORNITHINE AMINOTRANSFERASE, MITOCHONDRIAL"/>
    <property type="match status" value="1"/>
</dbReference>
<sequence length="399" mass="40831">MTGTPELQQRWSGALMNTYGVPRVALTRGQGAVLTDADGKEYVDFLAGIAVNILGHAHPAIIEAVTTQLSTLGHVSNLYASEPAIELAEKLLSHLGAPGRVFLCNSGTEANEAAFKLARATGRSKIIAAENSFHGRTMGALALTGQAAKRAPFEPMPPGVVHVPYGDLDALDRAVDADTAAVFLEPMMGEGGVVVPPEGYLAGARQITADRGALLVLDEVQTGIGRTGWFYAHQAVGIVPDVMTLAKGLGGGMPIGACIATGAAADLFGPGKHGTTFGGNPVCASAALAVLRTIAEDDLISRADTLGKSLSAGIEGLGHPLIDHVRGAGLLLGIVLTQDVAPAVENSAREAGYLINAAQPGVVRLAPPLVLTDDQAEGFVAALPAILDDAQSASQPGKQ</sequence>
<dbReference type="HAMAP" id="MF_01107">
    <property type="entry name" value="ArgD_aminotrans_3"/>
    <property type="match status" value="1"/>
</dbReference>
<dbReference type="eggNOG" id="COG4992">
    <property type="taxonomic scope" value="Bacteria"/>
</dbReference>
<evidence type="ECO:0000256" key="3">
    <source>
        <dbReference type="ARBA" id="ARBA00022605"/>
    </source>
</evidence>
<dbReference type="GO" id="GO:0042802">
    <property type="term" value="F:identical protein binding"/>
    <property type="evidence" value="ECO:0007669"/>
    <property type="project" value="TreeGrafter"/>
</dbReference>
<dbReference type="NCBIfam" id="TIGR00707">
    <property type="entry name" value="argD"/>
    <property type="match status" value="1"/>
</dbReference>
<keyword evidence="3 6" id="KW-0028">Amino-acid biosynthesis</keyword>
<dbReference type="Pfam" id="PF00202">
    <property type="entry name" value="Aminotran_3"/>
    <property type="match status" value="1"/>
</dbReference>
<keyword evidence="4 6" id="KW-0808">Transferase</keyword>
<evidence type="ECO:0000256" key="4">
    <source>
        <dbReference type="ARBA" id="ARBA00022679"/>
    </source>
</evidence>
<keyword evidence="2 6" id="KW-0032">Aminotransferase</keyword>
<reference evidence="7 8" key="1">
    <citation type="submission" date="2014-07" db="EMBL/GenBank/DDBJ databases">
        <title>Genome Sequence of Rhodococcus opacus Strain R7, a Biodegrader of Mono- and Polycyclic Aromatic Hydrocarbons.</title>
        <authorList>
            <person name="Di Gennaro P."/>
            <person name="Zampolli J."/>
            <person name="Presti I."/>
            <person name="Cappelletti M."/>
            <person name="D'Ursi P."/>
            <person name="Orro A."/>
            <person name="Mezzelani A."/>
            <person name="Milanesi L."/>
        </authorList>
    </citation>
    <scope>NUCLEOTIDE SEQUENCE [LARGE SCALE GENOMIC DNA]</scope>
    <source>
        <strain evidence="7 8">R7</strain>
    </source>
</reference>
<feature type="binding site" evidence="6">
    <location>
        <position position="275"/>
    </location>
    <ligand>
        <name>N(2)-acetyl-L-ornithine</name>
        <dbReference type="ChEBI" id="CHEBI:57805"/>
    </ligand>
</feature>
<dbReference type="InterPro" id="IPR015424">
    <property type="entry name" value="PyrdxlP-dep_Trfase"/>
</dbReference>
<keyword evidence="1 6" id="KW-0055">Arginine biosynthesis</keyword>
<evidence type="ECO:0000256" key="6">
    <source>
        <dbReference type="HAMAP-Rule" id="MF_01107"/>
    </source>
</evidence>
<keyword evidence="6" id="KW-0963">Cytoplasm</keyword>
<dbReference type="InterPro" id="IPR049704">
    <property type="entry name" value="Aminotrans_3_PPA_site"/>
</dbReference>
<accession>A0A076EVS2</accession>
<dbReference type="UniPathway" id="UPA00068">
    <property type="reaction ID" value="UER00109"/>
</dbReference>
<dbReference type="EC" id="2.6.1.11" evidence="6"/>
<dbReference type="GO" id="GO:0005737">
    <property type="term" value="C:cytoplasm"/>
    <property type="evidence" value="ECO:0007669"/>
    <property type="project" value="UniProtKB-SubCell"/>
</dbReference>
<dbReference type="Gene3D" id="3.40.640.10">
    <property type="entry name" value="Type I PLP-dependent aspartate aminotransferase-like (Major domain)"/>
    <property type="match status" value="1"/>
</dbReference>
<dbReference type="InterPro" id="IPR050103">
    <property type="entry name" value="Class-III_PLP-dep_AT"/>
</dbReference>
<comment type="cofactor">
    <cofactor evidence="6">
        <name>pyridoxal 5'-phosphate</name>
        <dbReference type="ChEBI" id="CHEBI:597326"/>
    </cofactor>
    <text evidence="6">Binds 1 pyridoxal phosphate per subunit.</text>
</comment>
<dbReference type="SUPFAM" id="SSF53383">
    <property type="entry name" value="PLP-dependent transferases"/>
    <property type="match status" value="1"/>
</dbReference>
<dbReference type="PIRSF" id="PIRSF000521">
    <property type="entry name" value="Transaminase_4ab_Lys_Orn"/>
    <property type="match status" value="1"/>
</dbReference>
<evidence type="ECO:0000313" key="7">
    <source>
        <dbReference type="EMBL" id="AII10180.1"/>
    </source>
</evidence>
<evidence type="ECO:0000256" key="5">
    <source>
        <dbReference type="ARBA" id="ARBA00022898"/>
    </source>
</evidence>